<dbReference type="PANTHER" id="PTHR19871">
    <property type="entry name" value="BETA TRANSDUCIN-RELATED PROTEIN"/>
    <property type="match status" value="1"/>
</dbReference>
<comment type="caution">
    <text evidence="9">The sequence shown here is derived from an EMBL/GenBank/DDBJ whole genome shotgun (WGS) entry which is preliminary data.</text>
</comment>
<dbReference type="InterPro" id="IPR057588">
    <property type="entry name" value="NWD1/2-like_WH"/>
</dbReference>
<dbReference type="Gene3D" id="3.40.50.300">
    <property type="entry name" value="P-loop containing nucleotide triphosphate hydrolases"/>
    <property type="match status" value="1"/>
</dbReference>
<evidence type="ECO:0008006" key="11">
    <source>
        <dbReference type="Google" id="ProtNLM"/>
    </source>
</evidence>
<dbReference type="Proteomes" id="UP000663870">
    <property type="component" value="Unassembled WGS sequence"/>
</dbReference>
<evidence type="ECO:0000259" key="5">
    <source>
        <dbReference type="Pfam" id="PF13271"/>
    </source>
</evidence>
<dbReference type="SUPFAM" id="SSF50978">
    <property type="entry name" value="WD40 repeat-like"/>
    <property type="match status" value="2"/>
</dbReference>
<evidence type="ECO:0000259" key="7">
    <source>
        <dbReference type="Pfam" id="PF25469"/>
    </source>
</evidence>
<evidence type="ECO:0000256" key="3">
    <source>
        <dbReference type="SAM" id="MobiDB-lite"/>
    </source>
</evidence>
<dbReference type="InterPro" id="IPR025139">
    <property type="entry name" value="DUF4062"/>
</dbReference>
<dbReference type="Proteomes" id="UP000663854">
    <property type="component" value="Unassembled WGS sequence"/>
</dbReference>
<reference evidence="9" key="1">
    <citation type="submission" date="2021-02" db="EMBL/GenBank/DDBJ databases">
        <authorList>
            <person name="Nowell W R."/>
        </authorList>
    </citation>
    <scope>NUCLEOTIDE SEQUENCE</scope>
</reference>
<feature type="domain" description="NWD2 C-terminal beta-propeller" evidence="6">
    <location>
        <begin position="1335"/>
        <end position="1691"/>
    </location>
</feature>
<dbReference type="Gene3D" id="2.130.10.10">
    <property type="entry name" value="YVTN repeat-like/Quinoprotein amine dehydrogenase"/>
    <property type="match status" value="2"/>
</dbReference>
<evidence type="ECO:0000313" key="10">
    <source>
        <dbReference type="Proteomes" id="UP000663870"/>
    </source>
</evidence>
<feature type="domain" description="NWD1/2-like winged helix-turn-helix" evidence="7">
    <location>
        <begin position="613"/>
        <end position="727"/>
    </location>
</feature>
<dbReference type="Pfam" id="PF25469">
    <property type="entry name" value="WHD_NWD1"/>
    <property type="match status" value="1"/>
</dbReference>
<dbReference type="InterPro" id="IPR041664">
    <property type="entry name" value="AAA_16"/>
</dbReference>
<dbReference type="Pfam" id="PF23586">
    <property type="entry name" value="Beta-prop_NWD2_C"/>
    <property type="match status" value="1"/>
</dbReference>
<sequence length="1730" mass="197018">MPEPSSTDIQEAELIQHVFYGNLDNLPNLASKIVRIFTSSTFTDTSMERNSLMQHTYPKLKEYCREKHGLEFQVVDMRWGVRDEATDDHKTTELCMQEIDNCQRVSVGPNFVVFLGQKYGYRPLPTKIEEAEFRLILSVSSPEDARLLTQWYKLDSNNIPSLFCLQPVSSIFTNFTNKAHPRLMEEDQSQWWETMSKLNRAVRCAALALFNQGKFTAQDNHRYNWSVTEQEVVRGILNAKDRVDHTLAFFRHIENINISLLRHSMKFIDIASKLIDEEAQRMLSDLRDVRVPAALPKSSIIRYTVEWSDEDGLNKNVHAEYLQNFIDTFYQRILELIDHGVGQQKSLAANRAYTEILQQLHVVNYFSQDFQGRTDILERVRNYVQGSSKQPLVLWGEGGCGKSSVLAKIVSESKSWFLSKNCSLIRLVRFLGTTPDSSSVCPLLRSVCQQISLLYEVSDNAIPVELSQLTNYFKRLLEKATADKPLCIFFDSLDQLSSADGAHSMSWLPPTLPNYVKLIVSTLPGIYSILNTLRNIIDSRENFVQVKPLGEELGKTVLKAWLARHHRTISNAQWELVHERLAECSTPLYVKLVFDEIKLWKSYTKIQEKDLAKTVLTSINKLLGRIENQHGHILVAHALSYITASKSGLSEAELEDLISLDETVLNDVYQYHLPPIRRIPPLLWTRIRNDLPNYLVEREAEGVSVVSWYHRQFAEVSHERYLSNPDERRIYHSNMADYYLGIWAGRPKPFQFSDHQKRMFNISSADGEADRKVPAQPLIFTTNNPEGSVTTTPTVRYNLRKLSELPFQLIHAQREDDLYKNVLFNYDFIHAKLSCMPLNLCIFDYESALEFVFDKEVKLMSDALRLSSSMLAADPNNLACQIIGRLLPFYTTCHKIASFIDQCESTGLQVMGLVPACNTLPSPGGPLVYSLEAHQFAVYGLEVISSGQSLLTVSNKFIVFDLSSGDIVRIIDPKIEGIMTYLALAPDQRYCVTTISNQYIICNLLTGDLILRDYQSSSVNNQQQQQTGGNTTKTNNKTNSGQITESLLGAHTSNTHFVLWTAKMYQVYTNKGELLTLQPTRFQIIQIEVLEGPQVETVCRTEDVKDDQDVVRDRLLIDYCFVSNNDHQTDINNNNKNNPSRCLIGGRKNIHSALILTRDKRRMYTCCEINDNNVEMYVNKPHPIHYATQRIWAFDHQLYENKDRIFSLILSDDENYLMAVIFKGFRIFSFRSYLWKTCLLPGSVRNIMSGAKRLTYTAAFSQDNRYCIACVKSSVYVFEIEWGNLVASFDLHFGRILVVKCLSTGSGGNNYVITTGMDKTTKVWNLQNAKEKSISITQLDKCIEMMYISTEAGLIMAQSRTQLCLFDLTNGSMIGQLSANPHGSIYQCTVLCTNGLFAASAESGNFVIYDIDERKTSFITPLKNIFQLLLHTAETMVLVLITESTPTQVSNASNNVPVNTSPNGQAIQAISYGIPDGEIIYEIISNMKRSNQPKKVACTAEDTYLVFIEEKKNNEILSLYDPMTGEHVHNVKLNYPAYKDIILMVTIPKQPYLIGLIDSEKGIVMNVRDKKVHLTLPKWGGQISSDGKYGLYAPTRGGLEIFEFRNGKVIRTLIGKIAEGVFEVLAFFTPTNNHVIYYNKGKRTIRVFRTQDGKQIADMKCPAKVRQALGTHDGRALIVGYEDGAIQMFLIVDHFDETTVDYLKRWRKHQFHAKLEAIRQETVEKQSELQ</sequence>
<feature type="domain" description="DUF4062" evidence="5">
    <location>
        <begin position="35"/>
        <end position="122"/>
    </location>
</feature>
<evidence type="ECO:0000256" key="1">
    <source>
        <dbReference type="ARBA" id="ARBA00022574"/>
    </source>
</evidence>
<dbReference type="InterPro" id="IPR056534">
    <property type="entry name" value="Beta-prop_NWD2_C"/>
</dbReference>
<dbReference type="Pfam" id="PF13271">
    <property type="entry name" value="DUF4062"/>
    <property type="match status" value="1"/>
</dbReference>
<keyword evidence="10" id="KW-1185">Reference proteome</keyword>
<feature type="compositionally biased region" description="Low complexity" evidence="3">
    <location>
        <begin position="1020"/>
        <end position="1039"/>
    </location>
</feature>
<feature type="region of interest" description="Disordered" evidence="3">
    <location>
        <begin position="1020"/>
        <end position="1041"/>
    </location>
</feature>
<dbReference type="SUPFAM" id="SSF52540">
    <property type="entry name" value="P-loop containing nucleoside triphosphate hydrolases"/>
    <property type="match status" value="1"/>
</dbReference>
<dbReference type="SMART" id="SM00320">
    <property type="entry name" value="WD40"/>
    <property type="match status" value="4"/>
</dbReference>
<evidence type="ECO:0000313" key="8">
    <source>
        <dbReference type="EMBL" id="CAF0858573.1"/>
    </source>
</evidence>
<feature type="domain" description="Orc1-like AAA ATPase" evidence="4">
    <location>
        <begin position="370"/>
        <end position="511"/>
    </location>
</feature>
<evidence type="ECO:0000313" key="9">
    <source>
        <dbReference type="EMBL" id="CAF1187980.1"/>
    </source>
</evidence>
<name>A0A814VEQ6_9BILA</name>
<keyword evidence="1" id="KW-0853">WD repeat</keyword>
<dbReference type="Pfam" id="PF13191">
    <property type="entry name" value="AAA_16"/>
    <property type="match status" value="1"/>
</dbReference>
<accession>A0A814VEQ6</accession>
<dbReference type="EMBL" id="CAJNOL010000752">
    <property type="protein sequence ID" value="CAF1187980.1"/>
    <property type="molecule type" value="Genomic_DNA"/>
</dbReference>
<dbReference type="InterPro" id="IPR027417">
    <property type="entry name" value="P-loop_NTPase"/>
</dbReference>
<evidence type="ECO:0000259" key="6">
    <source>
        <dbReference type="Pfam" id="PF23586"/>
    </source>
</evidence>
<proteinExistence type="predicted"/>
<gene>
    <name evidence="9" type="ORF">JXQ802_LOCUS23713</name>
    <name evidence="8" type="ORF">PYM288_LOCUS7437</name>
</gene>
<dbReference type="PANTHER" id="PTHR19871:SF14">
    <property type="entry name" value="DUF4062 DOMAIN-CONTAINING PROTEIN"/>
    <property type="match status" value="1"/>
</dbReference>
<evidence type="ECO:0000256" key="2">
    <source>
        <dbReference type="ARBA" id="ARBA00022737"/>
    </source>
</evidence>
<dbReference type="EMBL" id="CAJNOH010000090">
    <property type="protein sequence ID" value="CAF0858573.1"/>
    <property type="molecule type" value="Genomic_DNA"/>
</dbReference>
<dbReference type="InterPro" id="IPR015943">
    <property type="entry name" value="WD40/YVTN_repeat-like_dom_sf"/>
</dbReference>
<keyword evidence="2" id="KW-0677">Repeat</keyword>
<organism evidence="9 10">
    <name type="scientific">Rotaria sordida</name>
    <dbReference type="NCBI Taxonomy" id="392033"/>
    <lineage>
        <taxon>Eukaryota</taxon>
        <taxon>Metazoa</taxon>
        <taxon>Spiralia</taxon>
        <taxon>Gnathifera</taxon>
        <taxon>Rotifera</taxon>
        <taxon>Eurotatoria</taxon>
        <taxon>Bdelloidea</taxon>
        <taxon>Philodinida</taxon>
        <taxon>Philodinidae</taxon>
        <taxon>Rotaria</taxon>
    </lineage>
</organism>
<dbReference type="InterPro" id="IPR052752">
    <property type="entry name" value="NACHT-WD_repeat"/>
</dbReference>
<dbReference type="InterPro" id="IPR001680">
    <property type="entry name" value="WD40_rpt"/>
</dbReference>
<dbReference type="InterPro" id="IPR036322">
    <property type="entry name" value="WD40_repeat_dom_sf"/>
</dbReference>
<protein>
    <recommendedName>
        <fullName evidence="11">NACHT and WD repeat domain-containing protein 2</fullName>
    </recommendedName>
</protein>
<evidence type="ECO:0000259" key="4">
    <source>
        <dbReference type="Pfam" id="PF13191"/>
    </source>
</evidence>